<evidence type="ECO:0000256" key="4">
    <source>
        <dbReference type="SAM" id="Phobius"/>
    </source>
</evidence>
<accession>A0A420WH99</accession>
<evidence type="ECO:0000259" key="5">
    <source>
        <dbReference type="PROSITE" id="PS50850"/>
    </source>
</evidence>
<dbReference type="OrthoDB" id="7488909at2"/>
<dbReference type="PANTHER" id="PTHR23527">
    <property type="entry name" value="BLL3282 PROTEIN"/>
    <property type="match status" value="1"/>
</dbReference>
<feature type="transmembrane region" description="Helical" evidence="4">
    <location>
        <begin position="310"/>
        <end position="333"/>
    </location>
</feature>
<feature type="transmembrane region" description="Helical" evidence="4">
    <location>
        <begin position="84"/>
        <end position="117"/>
    </location>
</feature>
<feature type="transmembrane region" description="Helical" evidence="4">
    <location>
        <begin position="345"/>
        <end position="365"/>
    </location>
</feature>
<feature type="transmembrane region" description="Helical" evidence="4">
    <location>
        <begin position="164"/>
        <end position="186"/>
    </location>
</feature>
<dbReference type="EMBL" id="RBIG01000002">
    <property type="protein sequence ID" value="RKQ70371.1"/>
    <property type="molecule type" value="Genomic_DNA"/>
</dbReference>
<name>A0A420WH99_9PROT</name>
<feature type="transmembrane region" description="Helical" evidence="4">
    <location>
        <begin position="51"/>
        <end position="72"/>
    </location>
</feature>
<keyword evidence="1 4" id="KW-0812">Transmembrane</keyword>
<comment type="caution">
    <text evidence="6">The sequence shown here is derived from an EMBL/GenBank/DDBJ whole genome shotgun (WGS) entry which is preliminary data.</text>
</comment>
<dbReference type="GO" id="GO:0022857">
    <property type="term" value="F:transmembrane transporter activity"/>
    <property type="evidence" value="ECO:0007669"/>
    <property type="project" value="InterPro"/>
</dbReference>
<dbReference type="InterPro" id="IPR052952">
    <property type="entry name" value="MFS-Transporter"/>
</dbReference>
<feature type="domain" description="Major facilitator superfamily (MFS) profile" evidence="5">
    <location>
        <begin position="15"/>
        <end position="403"/>
    </location>
</feature>
<dbReference type="InterPro" id="IPR011701">
    <property type="entry name" value="MFS"/>
</dbReference>
<feature type="transmembrane region" description="Helical" evidence="4">
    <location>
        <begin position="377"/>
        <end position="396"/>
    </location>
</feature>
<evidence type="ECO:0000256" key="2">
    <source>
        <dbReference type="ARBA" id="ARBA00022989"/>
    </source>
</evidence>
<keyword evidence="3 4" id="KW-0472">Membrane</keyword>
<dbReference type="RefSeq" id="WP_121220122.1">
    <property type="nucleotide sequence ID" value="NZ_RBIG01000002.1"/>
</dbReference>
<evidence type="ECO:0000256" key="3">
    <source>
        <dbReference type="ARBA" id="ARBA00023136"/>
    </source>
</evidence>
<evidence type="ECO:0000256" key="1">
    <source>
        <dbReference type="ARBA" id="ARBA00022692"/>
    </source>
</evidence>
<reference evidence="6 7" key="1">
    <citation type="submission" date="2018-10" db="EMBL/GenBank/DDBJ databases">
        <title>Comparative analysis of microorganisms from saline springs in Andes Mountain Range, Colombia.</title>
        <authorList>
            <person name="Rubin E."/>
        </authorList>
    </citation>
    <scope>NUCLEOTIDE SEQUENCE [LARGE SCALE GENOMIC DNA]</scope>
    <source>
        <strain evidence="6 7">USBA 36</strain>
    </source>
</reference>
<feature type="transmembrane region" description="Helical" evidence="4">
    <location>
        <begin position="220"/>
        <end position="243"/>
    </location>
</feature>
<proteinExistence type="predicted"/>
<feature type="transmembrane region" description="Helical" evidence="4">
    <location>
        <begin position="249"/>
        <end position="272"/>
    </location>
</feature>
<dbReference type="InterPro" id="IPR020846">
    <property type="entry name" value="MFS_dom"/>
</dbReference>
<evidence type="ECO:0000313" key="6">
    <source>
        <dbReference type="EMBL" id="RKQ70371.1"/>
    </source>
</evidence>
<dbReference type="Gene3D" id="1.20.1250.20">
    <property type="entry name" value="MFS general substrate transporter like domains"/>
    <property type="match status" value="2"/>
</dbReference>
<protein>
    <submittedName>
        <fullName evidence="6">Sugar phosphate permease</fullName>
    </submittedName>
</protein>
<dbReference type="Proteomes" id="UP000277424">
    <property type="component" value="Unassembled WGS sequence"/>
</dbReference>
<feature type="transmembrane region" description="Helical" evidence="4">
    <location>
        <begin position="284"/>
        <end position="304"/>
    </location>
</feature>
<keyword evidence="2 4" id="KW-1133">Transmembrane helix</keyword>
<dbReference type="AlphaFoldDB" id="A0A420WH99"/>
<dbReference type="PANTHER" id="PTHR23527:SF1">
    <property type="entry name" value="BLL3282 PROTEIN"/>
    <property type="match status" value="1"/>
</dbReference>
<dbReference type="InterPro" id="IPR036259">
    <property type="entry name" value="MFS_trans_sf"/>
</dbReference>
<gene>
    <name evidence="6" type="ORF">BCL74_2317</name>
</gene>
<sequence>MPPSSPERPFPLWWLVLATTATQAFASMSTMSPSTVAPALGASLDLPTSLIGYLVTMIYAGAIATSLIGGAVVRRLGACRASQLALALCATGILLVAGGWLPALALGAFVMGLGYGFTNPAASHLLSRFATGPRINLIFSIKQTGVPWGGMLAGLLIPSAALAVGWQGGISLVAVFCLTLLLLLQISRRHWDDDRDPGVRLFTSPLAAIALVWRSKGLRLISLAAMTLSFSQLCFTTFLVTLLVEELSYTLVAAGLVLSLSQVVSVAARLVWGWMADRLGDSLKVLKLLILILILSAATVPLLAPDWPTAAIYLVFMLIGATAVGWNGVYMAAVARLAPAGQIGAATGGSLVLTFAGVLGGPAAFAASTGLTGGYAASYILIVLAGLAGLACIVMAQKHLRAQPGTGAAA</sequence>
<dbReference type="Pfam" id="PF07690">
    <property type="entry name" value="MFS_1"/>
    <property type="match status" value="1"/>
</dbReference>
<dbReference type="PROSITE" id="PS50850">
    <property type="entry name" value="MFS"/>
    <property type="match status" value="1"/>
</dbReference>
<dbReference type="SUPFAM" id="SSF103473">
    <property type="entry name" value="MFS general substrate transporter"/>
    <property type="match status" value="1"/>
</dbReference>
<organism evidence="6 7">
    <name type="scientific">Oceanibaculum indicum</name>
    <dbReference type="NCBI Taxonomy" id="526216"/>
    <lineage>
        <taxon>Bacteria</taxon>
        <taxon>Pseudomonadati</taxon>
        <taxon>Pseudomonadota</taxon>
        <taxon>Alphaproteobacteria</taxon>
        <taxon>Rhodospirillales</taxon>
        <taxon>Oceanibaculaceae</taxon>
        <taxon>Oceanibaculum</taxon>
    </lineage>
</organism>
<evidence type="ECO:0000313" key="7">
    <source>
        <dbReference type="Proteomes" id="UP000277424"/>
    </source>
</evidence>